<dbReference type="GeneID" id="23564974"/>
<evidence type="ECO:0000313" key="3">
    <source>
        <dbReference type="Proteomes" id="UP000000561"/>
    </source>
</evidence>
<feature type="region of interest" description="Disordered" evidence="1">
    <location>
        <begin position="414"/>
        <end position="502"/>
    </location>
</feature>
<name>A0A0D1DX50_MYCMD</name>
<accession>A0A0D1DX50</accession>
<proteinExistence type="predicted"/>
<protein>
    <submittedName>
        <fullName evidence="2">Uncharacterized protein</fullName>
    </submittedName>
</protein>
<dbReference type="AlphaFoldDB" id="A0A0D1DX50"/>
<feature type="compositionally biased region" description="Pro residues" evidence="1">
    <location>
        <begin position="432"/>
        <end position="448"/>
    </location>
</feature>
<evidence type="ECO:0000313" key="2">
    <source>
        <dbReference type="EMBL" id="KIS67085.1"/>
    </source>
</evidence>
<evidence type="ECO:0000256" key="1">
    <source>
        <dbReference type="SAM" id="MobiDB-lite"/>
    </source>
</evidence>
<keyword evidence="3" id="KW-1185">Reference proteome</keyword>
<dbReference type="VEuPathDB" id="FungiDB:UMAG_04954"/>
<dbReference type="InParanoid" id="A0A0D1DX50"/>
<feature type="region of interest" description="Disordered" evidence="1">
    <location>
        <begin position="563"/>
        <end position="601"/>
    </location>
</feature>
<feature type="region of interest" description="Disordered" evidence="1">
    <location>
        <begin position="215"/>
        <end position="258"/>
    </location>
</feature>
<feature type="region of interest" description="Disordered" evidence="1">
    <location>
        <begin position="1"/>
        <end position="84"/>
    </location>
</feature>
<gene>
    <name evidence="2" type="ORF">UMAG_04954</name>
</gene>
<dbReference type="RefSeq" id="XP_011391263.1">
    <property type="nucleotide sequence ID" value="XM_011392961.1"/>
</dbReference>
<feature type="compositionally biased region" description="Low complexity" evidence="1">
    <location>
        <begin position="461"/>
        <end position="488"/>
    </location>
</feature>
<feature type="compositionally biased region" description="Low complexity" evidence="1">
    <location>
        <begin position="1"/>
        <end position="18"/>
    </location>
</feature>
<dbReference type="Gene3D" id="3.30.710.10">
    <property type="entry name" value="Potassium Channel Kv1.1, Chain A"/>
    <property type="match status" value="1"/>
</dbReference>
<reference evidence="2 3" key="1">
    <citation type="journal article" date="2006" name="Nature">
        <title>Insights from the genome of the biotrophic fungal plant pathogen Ustilago maydis.</title>
        <authorList>
            <person name="Kamper J."/>
            <person name="Kahmann R."/>
            <person name="Bolker M."/>
            <person name="Ma L.J."/>
            <person name="Brefort T."/>
            <person name="Saville B.J."/>
            <person name="Banuett F."/>
            <person name="Kronstad J.W."/>
            <person name="Gold S.E."/>
            <person name="Muller O."/>
            <person name="Perlin M.H."/>
            <person name="Wosten H.A."/>
            <person name="de Vries R."/>
            <person name="Ruiz-Herrera J."/>
            <person name="Reynaga-Pena C.G."/>
            <person name="Snetselaar K."/>
            <person name="McCann M."/>
            <person name="Perez-Martin J."/>
            <person name="Feldbrugge M."/>
            <person name="Basse C.W."/>
            <person name="Steinberg G."/>
            <person name="Ibeas J.I."/>
            <person name="Holloman W."/>
            <person name="Guzman P."/>
            <person name="Farman M."/>
            <person name="Stajich J.E."/>
            <person name="Sentandreu R."/>
            <person name="Gonzalez-Prieto J.M."/>
            <person name="Kennell J.C."/>
            <person name="Molina L."/>
            <person name="Schirawski J."/>
            <person name="Mendoza-Mendoza A."/>
            <person name="Greilinger D."/>
            <person name="Munch K."/>
            <person name="Rossel N."/>
            <person name="Scherer M."/>
            <person name="Vranes M."/>
            <person name="Ladendorf O."/>
            <person name="Vincon V."/>
            <person name="Fuchs U."/>
            <person name="Sandrock B."/>
            <person name="Meng S."/>
            <person name="Ho E.C."/>
            <person name="Cahill M.J."/>
            <person name="Boyce K.J."/>
            <person name="Klose J."/>
            <person name="Klosterman S.J."/>
            <person name="Deelstra H.J."/>
            <person name="Ortiz-Castellanos L."/>
            <person name="Li W."/>
            <person name="Sanchez-Alonso P."/>
            <person name="Schreier P.H."/>
            <person name="Hauser-Hahn I."/>
            <person name="Vaupel M."/>
            <person name="Koopmann E."/>
            <person name="Friedrich G."/>
            <person name="Voss H."/>
            <person name="Schluter T."/>
            <person name="Margolis J."/>
            <person name="Platt D."/>
            <person name="Swimmer C."/>
            <person name="Gnirke A."/>
            <person name="Chen F."/>
            <person name="Vysotskaia V."/>
            <person name="Mannhaupt G."/>
            <person name="Guldener U."/>
            <person name="Munsterkotter M."/>
            <person name="Haase D."/>
            <person name="Oesterheld M."/>
            <person name="Mewes H.W."/>
            <person name="Mauceli E.W."/>
            <person name="DeCaprio D."/>
            <person name="Wade C.M."/>
            <person name="Butler J."/>
            <person name="Young S."/>
            <person name="Jaffe D.B."/>
            <person name="Calvo S."/>
            <person name="Nusbaum C."/>
            <person name="Galagan J."/>
            <person name="Birren B.W."/>
        </authorList>
    </citation>
    <scope>NUCLEOTIDE SEQUENCE [LARGE SCALE GENOMIC DNA]</scope>
    <source>
        <strain evidence="3">DSM 14603 / FGSC 9021 / UM521</strain>
    </source>
</reference>
<dbReference type="Proteomes" id="UP000000561">
    <property type="component" value="Chromosome 15"/>
</dbReference>
<dbReference type="eggNOG" id="ENOG502R2GP">
    <property type="taxonomic scope" value="Eukaryota"/>
</dbReference>
<dbReference type="KEGG" id="uma:UMAG_04954"/>
<dbReference type="OrthoDB" id="2414723at2759"/>
<dbReference type="EMBL" id="CM003154">
    <property type="protein sequence ID" value="KIS67085.1"/>
    <property type="molecule type" value="Genomic_DNA"/>
</dbReference>
<organism evidence="2 3">
    <name type="scientific">Mycosarcoma maydis</name>
    <name type="common">Corn smut fungus</name>
    <name type="synonym">Ustilago maydis</name>
    <dbReference type="NCBI Taxonomy" id="5270"/>
    <lineage>
        <taxon>Eukaryota</taxon>
        <taxon>Fungi</taxon>
        <taxon>Dikarya</taxon>
        <taxon>Basidiomycota</taxon>
        <taxon>Ustilaginomycotina</taxon>
        <taxon>Ustilaginomycetes</taxon>
        <taxon>Ustilaginales</taxon>
        <taxon>Ustilaginaceae</taxon>
        <taxon>Mycosarcoma</taxon>
    </lineage>
</organism>
<sequence length="743" mass="80899">MSSIASRFSSLSSQSANSFLPPKPTYNSPKLVQDPILAPVHPEHLGTVPHPFASSSYVTSRRAPRKPEQYGDQSQTFSKAHPHSHLRSTSEFGAMYHSHDLEHFAVSDAPSAEPDDFSASIKQRQRSNTVGSHLTVCSGFDAVDETLASPNQFKSQFDDSDDEEKVEFANLSFAGVSTRARLAAIGTASRLFKPKRHSRASSSGLTLNMQLEKSAADQRKPCSFRPSTSEGLSPLPRQAVFGHRPTPSELSVVSSSSKPRTVEAADRDLILALQGRTCKTRSKPADKNKAAFKQAEQHRCSHVVLESANVLLNHTESGANWMAPPPYCSPTEAEMGRGQMLRKSQSLSTLRFDVSRRPVNTYISPSISPKTLAPKAAAIASQHTNQSAWDAMLSSPPSTVSDYASGDGYANVTQSTARSCPTKHAKTQRLPPQKPPPMTRLPLPPLPPKHTRVRVQSRAQPKSSKPSFESELSSPSSHGSTRSSTQSTVAPSALKDRHTWSHASTWQPDSQVVLDIGGTKFVTLVSTLEGANRDEPRLLALLQSSAHGVACNDSVLGCLLTRGQHTSSRSRERSNSESSQGSRRSCSRAETTASSSSALDGMRESKCSTRTSCSGSFDLSWSKNVVTGCNTDMEPAQEKSYDALADADRVSGRVRASPCIFLDRNADLYRDLLDILRYRKLPYRLQASSVAATRNTSPDNPTDPTLTALHIQLRCRLHELMHEASWLGYLSIVDMCHAEIAVV</sequence>
<dbReference type="InterPro" id="IPR011333">
    <property type="entry name" value="SKP1/BTB/POZ_sf"/>
</dbReference>
<feature type="compositionally biased region" description="Low complexity" evidence="1">
    <location>
        <begin position="576"/>
        <end position="598"/>
    </location>
</feature>